<accession>A0A378XFD0</accession>
<sequence length="118" mass="12472">MTQINKARRRVLTTSGSVLGLASISAISGLTPAAKVLAATQTDAGSGPSLPDYASWKDPDSLIIHSANTMETKRSAFGSGIITPLERLFVRNNISPPSEDIIKVPDAWEIEIAGVKDP</sequence>
<gene>
    <name evidence="1" type="ORF">NCTC11997_01212</name>
</gene>
<dbReference type="PROSITE" id="PS51318">
    <property type="entry name" value="TAT"/>
    <property type="match status" value="1"/>
</dbReference>
<dbReference type="RefSeq" id="WP_018574084.1">
    <property type="nucleotide sequence ID" value="NZ_CP065725.1"/>
</dbReference>
<name>A0A378XFD0_9BURK</name>
<dbReference type="AlphaFoldDB" id="A0A378XFD0"/>
<reference evidence="1 2" key="1">
    <citation type="submission" date="2018-06" db="EMBL/GenBank/DDBJ databases">
        <authorList>
            <consortium name="Pathogen Informatics"/>
            <person name="Doyle S."/>
        </authorList>
    </citation>
    <scope>NUCLEOTIDE SEQUENCE [LARGE SCALE GENOMIC DNA]</scope>
    <source>
        <strain evidence="1 2">NCTC11997</strain>
    </source>
</reference>
<dbReference type="InterPro" id="IPR036374">
    <property type="entry name" value="OxRdtase_Mopterin-bd_sf"/>
</dbReference>
<dbReference type="EMBL" id="UGSB01000001">
    <property type="protein sequence ID" value="SUA53551.1"/>
    <property type="molecule type" value="Genomic_DNA"/>
</dbReference>
<dbReference type="STRING" id="1122619.GCA_000373745_00900"/>
<evidence type="ECO:0000313" key="2">
    <source>
        <dbReference type="Proteomes" id="UP000254603"/>
    </source>
</evidence>
<proteinExistence type="predicted"/>
<protein>
    <submittedName>
        <fullName evidence="1">Uncharacterized protein</fullName>
    </submittedName>
</protein>
<dbReference type="Proteomes" id="UP000254603">
    <property type="component" value="Unassembled WGS sequence"/>
</dbReference>
<dbReference type="Gene3D" id="3.90.420.10">
    <property type="entry name" value="Oxidoreductase, molybdopterin-binding domain"/>
    <property type="match status" value="1"/>
</dbReference>
<evidence type="ECO:0000313" key="1">
    <source>
        <dbReference type="EMBL" id="SUA53551.1"/>
    </source>
</evidence>
<organism evidence="1 2">
    <name type="scientific">Oligella ureolytica</name>
    <dbReference type="NCBI Taxonomy" id="90244"/>
    <lineage>
        <taxon>Bacteria</taxon>
        <taxon>Pseudomonadati</taxon>
        <taxon>Pseudomonadota</taxon>
        <taxon>Betaproteobacteria</taxon>
        <taxon>Burkholderiales</taxon>
        <taxon>Alcaligenaceae</taxon>
        <taxon>Oligella</taxon>
    </lineage>
</organism>
<dbReference type="InterPro" id="IPR006311">
    <property type="entry name" value="TAT_signal"/>
</dbReference>